<dbReference type="InterPro" id="IPR027417">
    <property type="entry name" value="P-loop_NTPase"/>
</dbReference>
<evidence type="ECO:0000313" key="4">
    <source>
        <dbReference type="Proteomes" id="UP000683360"/>
    </source>
</evidence>
<dbReference type="Proteomes" id="UP000683360">
    <property type="component" value="Unassembled WGS sequence"/>
</dbReference>
<accession>A0A8S3URQ9</accession>
<feature type="domain" description="DZIP3-like HEPN" evidence="1">
    <location>
        <begin position="342"/>
        <end position="414"/>
    </location>
</feature>
<evidence type="ECO:0000259" key="2">
    <source>
        <dbReference type="Pfam" id="PF20720"/>
    </source>
</evidence>
<name>A0A8S3URQ9_MYTED</name>
<reference evidence="3" key="1">
    <citation type="submission" date="2021-03" db="EMBL/GenBank/DDBJ databases">
        <authorList>
            <person name="Bekaert M."/>
        </authorList>
    </citation>
    <scope>NUCLEOTIDE SEQUENCE</scope>
</reference>
<dbReference type="AlphaFoldDB" id="A0A8S3URQ9"/>
<evidence type="ECO:0000313" key="3">
    <source>
        <dbReference type="EMBL" id="CAG2245088.1"/>
    </source>
</evidence>
<dbReference type="Pfam" id="PF18738">
    <property type="entry name" value="HEPN_DZIP3"/>
    <property type="match status" value="1"/>
</dbReference>
<evidence type="ECO:0000259" key="1">
    <source>
        <dbReference type="Pfam" id="PF18738"/>
    </source>
</evidence>
<dbReference type="InterPro" id="IPR049050">
    <property type="entry name" value="nSTAND3"/>
</dbReference>
<dbReference type="Pfam" id="PF20720">
    <property type="entry name" value="nSTAND3"/>
    <property type="match status" value="1"/>
</dbReference>
<dbReference type="SUPFAM" id="SSF52540">
    <property type="entry name" value="P-loop containing nucleoside triphosphate hydrolases"/>
    <property type="match status" value="1"/>
</dbReference>
<gene>
    <name evidence="3" type="ORF">MEDL_57095</name>
</gene>
<organism evidence="3 4">
    <name type="scientific">Mytilus edulis</name>
    <name type="common">Blue mussel</name>
    <dbReference type="NCBI Taxonomy" id="6550"/>
    <lineage>
        <taxon>Eukaryota</taxon>
        <taxon>Metazoa</taxon>
        <taxon>Spiralia</taxon>
        <taxon>Lophotrochozoa</taxon>
        <taxon>Mollusca</taxon>
        <taxon>Bivalvia</taxon>
        <taxon>Autobranchia</taxon>
        <taxon>Pteriomorphia</taxon>
        <taxon>Mytilida</taxon>
        <taxon>Mytiloidea</taxon>
        <taxon>Mytilidae</taxon>
        <taxon>Mytilinae</taxon>
        <taxon>Mytilus</taxon>
    </lineage>
</organism>
<comment type="caution">
    <text evidence="3">The sequence shown here is derived from an EMBL/GenBank/DDBJ whole genome shotgun (WGS) entry which is preliminary data.</text>
</comment>
<proteinExistence type="predicted"/>
<keyword evidence="4" id="KW-1185">Reference proteome</keyword>
<protein>
    <recommendedName>
        <fullName evidence="5">DZIP3-like HEPN domain-containing protein</fullName>
    </recommendedName>
</protein>
<feature type="domain" description="Novel STAND NTPase 3" evidence="2">
    <location>
        <begin position="464"/>
        <end position="597"/>
    </location>
</feature>
<dbReference type="EMBL" id="CAJPWZ010002758">
    <property type="protein sequence ID" value="CAG2245088.1"/>
    <property type="molecule type" value="Genomic_DNA"/>
</dbReference>
<dbReference type="InterPro" id="IPR041249">
    <property type="entry name" value="HEPN_DZIP3"/>
</dbReference>
<dbReference type="CDD" id="cd01983">
    <property type="entry name" value="SIMIBI"/>
    <property type="match status" value="1"/>
</dbReference>
<dbReference type="OrthoDB" id="6210608at2759"/>
<evidence type="ECO:0008006" key="5">
    <source>
        <dbReference type="Google" id="ProtNLM"/>
    </source>
</evidence>
<sequence length="642" mass="74559">MSTQLSKVLNSSRIEYLKETVHDNTGMNMTRNQAEEVIYVRGDTSPIEPDSFKGRIEPRKHQNGGLDTSYENWKTFLAKKSFTEEEDNYLRVCLLLSNTGTEAVGIRFDKYFSQIRRDEMSDSATLKAIFSTNFRIINDMKRNNQINDSEWQLLFPIQGEVDRANFDIKLMAELLTAFDNDNKTSAIKQLTEECVEQERLERECFTLRNVTPDSSNAIILQNITDLLKILKDINLENCLETTDDKSKRKDENNSIPPKDKDNFLRVFWLLIKIAPIAVRYICKKLFEEGLSKTPRRFLAVNADIDLERYIGHSVTKDNVDNYSLPELLFILKHRWNFQILDDELPHQSETSIDADLTRINYYTRLIVDPKTDKSLTSTAFNDIWDKVSEAISRLGDVQMKQQCECLKKGEINKDIILGLIEISKEMKKQIDVLKRRIAEQDPLSKVIRDKIEEVEKWVIDDKGFVNTRSSDLLLKYSRDKHVKSITVVGSFGVGKTFITRHVALALKQKGYRILPVSTVAEIIELDDERIRTLFIVDDFCGTSSFKKRMCDIKMWKKMPEDFLNRRSKIVVCCTSMIYQHFSFNCLSYFQSCVIDLNATELSLNNNELRAIAIQITKMNDKLIKKYSCKYSFFPLLCKKFLI</sequence>